<evidence type="ECO:0000256" key="5">
    <source>
        <dbReference type="ARBA" id="ARBA00023204"/>
    </source>
</evidence>
<feature type="region of interest" description="Disordered" evidence="8">
    <location>
        <begin position="23"/>
        <end position="42"/>
    </location>
</feature>
<comment type="subcellular location">
    <subcellularLocation>
        <location evidence="1">Nucleus</location>
    </subcellularLocation>
</comment>
<feature type="compositionally biased region" description="Polar residues" evidence="8">
    <location>
        <begin position="1410"/>
        <end position="1423"/>
    </location>
</feature>
<evidence type="ECO:0000313" key="10">
    <source>
        <dbReference type="EMBL" id="KAL0118193.1"/>
    </source>
</evidence>
<evidence type="ECO:0000256" key="8">
    <source>
        <dbReference type="SAM" id="MobiDB-lite"/>
    </source>
</evidence>
<accession>A0AAW2FS65</accession>
<dbReference type="InterPro" id="IPR011333">
    <property type="entry name" value="SKP1/BTB/POZ_sf"/>
</dbReference>
<evidence type="ECO:0000256" key="1">
    <source>
        <dbReference type="ARBA" id="ARBA00004123"/>
    </source>
</evidence>
<dbReference type="InterPro" id="IPR018574">
    <property type="entry name" value="Structure-sp_endonuc_su_Slx4"/>
</dbReference>
<dbReference type="Gene3D" id="3.30.710.10">
    <property type="entry name" value="Potassium Channel Kv1.1, Chain A"/>
    <property type="match status" value="1"/>
</dbReference>
<dbReference type="Pfam" id="PF00651">
    <property type="entry name" value="BTB"/>
    <property type="match status" value="1"/>
</dbReference>
<gene>
    <name evidence="10" type="ORF">PUN28_009097</name>
</gene>
<evidence type="ECO:0000256" key="3">
    <source>
        <dbReference type="ARBA" id="ARBA00022763"/>
    </source>
</evidence>
<evidence type="ECO:0000256" key="4">
    <source>
        <dbReference type="ARBA" id="ARBA00023172"/>
    </source>
</evidence>
<dbReference type="SUPFAM" id="SSF54695">
    <property type="entry name" value="POZ domain"/>
    <property type="match status" value="1"/>
</dbReference>
<feature type="compositionally biased region" description="Basic and acidic residues" evidence="8">
    <location>
        <begin position="657"/>
        <end position="673"/>
    </location>
</feature>
<feature type="region of interest" description="Disordered" evidence="8">
    <location>
        <begin position="656"/>
        <end position="684"/>
    </location>
</feature>
<keyword evidence="5" id="KW-0234">DNA repair</keyword>
<dbReference type="PANTHER" id="PTHR21541">
    <property type="entry name" value="BTB POZ DOMAIN CONTAINING 12"/>
    <property type="match status" value="1"/>
</dbReference>
<evidence type="ECO:0000259" key="9">
    <source>
        <dbReference type="PROSITE" id="PS50097"/>
    </source>
</evidence>
<protein>
    <recommendedName>
        <fullName evidence="7">Structure-specific endonuclease subunit SLX4</fullName>
    </recommendedName>
</protein>
<dbReference type="CDD" id="cd22999">
    <property type="entry name" value="SAP_SLX4"/>
    <property type="match status" value="1"/>
</dbReference>
<feature type="region of interest" description="Disordered" evidence="8">
    <location>
        <begin position="1379"/>
        <end position="1423"/>
    </location>
</feature>
<comment type="similarity">
    <text evidence="2">Belongs to the SLX4 family.</text>
</comment>
<dbReference type="Proteomes" id="UP001430953">
    <property type="component" value="Unassembled WGS sequence"/>
</dbReference>
<evidence type="ECO:0000256" key="7">
    <source>
        <dbReference type="ARBA" id="ARBA00029496"/>
    </source>
</evidence>
<keyword evidence="4" id="KW-0233">DNA recombination</keyword>
<reference evidence="10 11" key="1">
    <citation type="submission" date="2023-03" db="EMBL/GenBank/DDBJ databases">
        <title>High recombination rates correlate with genetic variation in Cardiocondyla obscurior ants.</title>
        <authorList>
            <person name="Errbii M."/>
        </authorList>
    </citation>
    <scope>NUCLEOTIDE SEQUENCE [LARGE SCALE GENOMIC DNA]</scope>
    <source>
        <strain evidence="10">Alpha-2009</strain>
        <tissue evidence="10">Whole body</tissue>
    </source>
</reference>
<keyword evidence="6" id="KW-0539">Nucleus</keyword>
<dbReference type="PANTHER" id="PTHR21541:SF3">
    <property type="entry name" value="STRUCTURE-SPECIFIC ENDONUCLEASE SUBUNIT SLX4"/>
    <property type="match status" value="1"/>
</dbReference>
<keyword evidence="3" id="KW-0227">DNA damage</keyword>
<keyword evidence="11" id="KW-1185">Reference proteome</keyword>
<proteinExistence type="inferred from homology"/>
<feature type="compositionally biased region" description="Basic and acidic residues" evidence="8">
    <location>
        <begin position="23"/>
        <end position="33"/>
    </location>
</feature>
<evidence type="ECO:0000256" key="2">
    <source>
        <dbReference type="ARBA" id="ARBA00006661"/>
    </source>
</evidence>
<dbReference type="GO" id="GO:0033557">
    <property type="term" value="C:Slx1-Slx4 complex"/>
    <property type="evidence" value="ECO:0007669"/>
    <property type="project" value="InterPro"/>
</dbReference>
<dbReference type="Pfam" id="PF09494">
    <property type="entry name" value="Slx4"/>
    <property type="match status" value="1"/>
</dbReference>
<evidence type="ECO:0000313" key="11">
    <source>
        <dbReference type="Proteomes" id="UP001430953"/>
    </source>
</evidence>
<feature type="domain" description="BTB" evidence="9">
    <location>
        <begin position="463"/>
        <end position="533"/>
    </location>
</feature>
<evidence type="ECO:0000256" key="6">
    <source>
        <dbReference type="ARBA" id="ARBA00023242"/>
    </source>
</evidence>
<dbReference type="GO" id="GO:0006260">
    <property type="term" value="P:DNA replication"/>
    <property type="evidence" value="ECO:0007669"/>
    <property type="project" value="InterPro"/>
</dbReference>
<dbReference type="InterPro" id="IPR000210">
    <property type="entry name" value="BTB/POZ_dom"/>
</dbReference>
<sequence>MDMEKDNESCKLGSLEKRLTLRKNYKESNESNKDNTASTSQSLCDDDSILDFKSPKRIQSVQSKVINKPPDNSKKKVLLSKVKIMTNERKFKDKKLLQNKNIQQKVRQPLIESSFFKSEKKEVESPQNLNNVKTAYVCPLCLKNCKDESLQTAHMKSCAMKNNVSTKKLMDAVELQERQAAERISLGLLSAPLLQDKKKSTSRKMGPYDDPDFQLAIALSKSLYENEEIKEWDEAQIVAISSNPLASNDNTECLKKSTLQSFGFSSNKNTLPINNWPTNKAKRRKPIEPTILQRRTPAERERILTERIAEILMGYQDFTQKSHEKMEESNNVKEKIVLESQLLQQLHKIENTLWNRTKLMSIQDMFYVKQLSPHITPLEEKEKKINKEQNFMQFIEVNERHVKSEKSLDNQHTREINNVVKETNNDEESTISLNSVNMCCKEKKFLDDLATSWRNILNDSSASDIIVFVKNNKHIWTHKLVYYVRCTNILLDVISNDTEFSSAKEKILWVDTDYDVALAFLEFVYCGIIDKYSTILESEVSLSGIRTLGRKYQVHDLFAYLRQKESKSEVTDVKCDNNCAKNTKDIHLNIETSLSNSKLKKSFNTSLNRTHDGDNNKCFKKMSLPDDVDNDLHSSENDSISEKNFWTSQNEKTALMKSDEIHSRSSTPVKREVSTSPDMFDDTSMTKHIDKSAVQSKNLEESSNIHILLSLIKEDTNIDIYSQKILKSQNVEYSKLRENMLNCSKNVGQNLENIDSDPESNLDFSIDNMHKDSITNTPQRSKLKYIQDCSPKIIKHKSDLTLFIEKVQKENAKIDAILDSNIEGLSQVPFTKHNNPFHVDKHDIRSDNIIEKLKEKKPGRLTMIEQHIQSFATKNPEFYSRLSNEHKEDVTYTTTNSHTNTLSSNIMESSQNNISNRTLNFTLLDEKHVKTSEQDTTVLVKCQQSETINQALEEISFDLETNEKDMSMYSKYMKNHKDNSIAKYRSAISGNKLNCNLSDKNMSYESIDENSDFNEAKKDEILTQCVLTQKNTDAIVLLDSDVESISSNISHIVSENNDSNHENNAFNFSQQSINEMKDIEQDVENRNSNGSELLEIGKFSQVTDTKKGKDINSTIQSNKNKLNTTEPTFVTQKSELNNDCEKEESISSPIFVSSSPDVSSDESCNSVLNKESLLQNKSCTKGTSEINNSKLRRSDKFSFNFEDDIYLANVDIDKYEKSHILEKSHSFNTLSMEKMKKTSKCNNKVNVAEDNCKNLDNNAVSLTQNFASIKKFKKKSLSEGQINTNRLYNQKATSSLATQLQCNYIQNIANAKIPKITDKDVTPPPDYNGLSTPELHKEMKNYGLKVQKRSRAVKLLTHIYNELHPLVPEKTIGQQITEISSDESEGPPLKKRNVDNSSEKSSGAEDSDNELSCSQNSNDNASPAQKTINKEMQFYETASLLTLENSSNITEAFTRFINTDKDLYNKILQYEPINLEQLHSTLRAYGFKCKSSDLMSFLDQQCITFNVPEQSGKCRTRRKR</sequence>
<organism evidence="10 11">
    <name type="scientific">Cardiocondyla obscurior</name>
    <dbReference type="NCBI Taxonomy" id="286306"/>
    <lineage>
        <taxon>Eukaryota</taxon>
        <taxon>Metazoa</taxon>
        <taxon>Ecdysozoa</taxon>
        <taxon>Arthropoda</taxon>
        <taxon>Hexapoda</taxon>
        <taxon>Insecta</taxon>
        <taxon>Pterygota</taxon>
        <taxon>Neoptera</taxon>
        <taxon>Endopterygota</taxon>
        <taxon>Hymenoptera</taxon>
        <taxon>Apocrita</taxon>
        <taxon>Aculeata</taxon>
        <taxon>Formicoidea</taxon>
        <taxon>Formicidae</taxon>
        <taxon>Myrmicinae</taxon>
        <taxon>Cardiocondyla</taxon>
    </lineage>
</organism>
<comment type="caution">
    <text evidence="10">The sequence shown here is derived from an EMBL/GenBank/DDBJ whole genome shotgun (WGS) entry which is preliminary data.</text>
</comment>
<dbReference type="GO" id="GO:0000712">
    <property type="term" value="P:resolution of meiotic recombination intermediates"/>
    <property type="evidence" value="ECO:0007669"/>
    <property type="project" value="TreeGrafter"/>
</dbReference>
<dbReference type="GO" id="GO:0006281">
    <property type="term" value="P:DNA repair"/>
    <property type="evidence" value="ECO:0007669"/>
    <property type="project" value="UniProtKB-KW"/>
</dbReference>
<name>A0AAW2FS65_9HYME</name>
<dbReference type="PROSITE" id="PS50097">
    <property type="entry name" value="BTB"/>
    <property type="match status" value="1"/>
</dbReference>
<dbReference type="EMBL" id="JADYXP020000008">
    <property type="protein sequence ID" value="KAL0118193.1"/>
    <property type="molecule type" value="Genomic_DNA"/>
</dbReference>